<dbReference type="InterPro" id="IPR003594">
    <property type="entry name" value="HATPase_dom"/>
</dbReference>
<feature type="binding site" evidence="11">
    <location>
        <begin position="101"/>
        <end position="102"/>
    </location>
    <ligand>
        <name>ATP</name>
        <dbReference type="ChEBI" id="CHEBI:30616"/>
    </ligand>
</feature>
<evidence type="ECO:0000256" key="2">
    <source>
        <dbReference type="ARBA" id="ARBA00008239"/>
    </source>
</evidence>
<keyword evidence="3 10" id="KW-0963">Cytoplasm</keyword>
<feature type="binding site" evidence="11">
    <location>
        <position position="81"/>
    </location>
    <ligand>
        <name>ATP</name>
        <dbReference type="ChEBI" id="CHEBI:30616"/>
    </ligand>
</feature>
<evidence type="ECO:0000256" key="9">
    <source>
        <dbReference type="ARBA" id="ARBA00070675"/>
    </source>
</evidence>
<dbReference type="InterPro" id="IPR001404">
    <property type="entry name" value="Hsp90_fam"/>
</dbReference>
<sequence>MTATKETHAFQTEVKQLLDLMIHSLYSNKEIFLRELISNASDAADKLRFEATTDDALFEGDSDLNVFIDIDKENRTITIRDNGIGMSRDEVIANIGTIARSGTKEFFGQLSGDQEKDAHLIGQFGVGFYSSFLVADKVTLTTRRAGLEHEHGVRWESAGDGEYDLDTVEKAERGTEIILHLREEASEYLDDWKLKSIIHKYADHIPFPIRMMGTPAAAEEGEEVKPAEIETVNQASALWTRPKSELTDEDYNNFYKHIGHDFEDPLARLHQKLEGKYEYSLLLYLPKRAPFDLWQLEAKHGVKLYVRRVFIMEANEDLLPRYLRFVRGVMDTNDLPLNVSREILQKSPAMEAMKKGATKRVLSMLEDMAKNAGTADESDEINTDYADFWSEFGNCIKEGIIEDAANRDKISSLLRFATTQSDEQSVSLSEYVSRMQEGQDTIYYITAESLAAAKHSPHLEVFRKKGIEVVLLHDRIDEWLTSHLTEFDGKKLQSISKGELDLSNIGENAAEEKKEQEEKAKAAGPAVEKIKEALGDKVKDVRTTDRLTESPACLVSDQFDMSSNMERILKQAGQNVPDMKPILEINPDHELIQRLAKMRSQDKISDFSSILFDQAVLAEGALPEDPAGFVRKVNELLCK</sequence>
<dbReference type="STRING" id="1921010.MMIC_P0452"/>
<comment type="caution">
    <text evidence="13">The sequence shown here is derived from an EMBL/GenBank/DDBJ whole genome shotgun (WGS) entry which is preliminary data.</text>
</comment>
<feature type="binding site" evidence="11">
    <location>
        <position position="86"/>
    </location>
    <ligand>
        <name>ATP</name>
        <dbReference type="ChEBI" id="CHEBI:30616"/>
    </ligand>
</feature>
<dbReference type="Gene3D" id="3.40.50.11260">
    <property type="match status" value="1"/>
</dbReference>
<evidence type="ECO:0000313" key="14">
    <source>
        <dbReference type="Proteomes" id="UP000231632"/>
    </source>
</evidence>
<dbReference type="AlphaFoldDB" id="A0A1L8CKS2"/>
<comment type="function">
    <text evidence="8 10">Molecular chaperone. Has ATPase activity.</text>
</comment>
<organism evidence="13 14">
    <name type="scientific">Mariprofundus micogutta</name>
    <dbReference type="NCBI Taxonomy" id="1921010"/>
    <lineage>
        <taxon>Bacteria</taxon>
        <taxon>Pseudomonadati</taxon>
        <taxon>Pseudomonadota</taxon>
        <taxon>Candidatius Mariprofundia</taxon>
        <taxon>Mariprofundales</taxon>
        <taxon>Mariprofundaceae</taxon>
        <taxon>Mariprofundus</taxon>
    </lineage>
</organism>
<feature type="binding site" evidence="11">
    <location>
        <begin position="123"/>
        <end position="128"/>
    </location>
    <ligand>
        <name>ATP</name>
        <dbReference type="ChEBI" id="CHEBI:30616"/>
    </ligand>
</feature>
<evidence type="ECO:0000259" key="12">
    <source>
        <dbReference type="SMART" id="SM00387"/>
    </source>
</evidence>
<dbReference type="GO" id="GO:0016887">
    <property type="term" value="F:ATP hydrolysis activity"/>
    <property type="evidence" value="ECO:0007669"/>
    <property type="project" value="InterPro"/>
</dbReference>
<dbReference type="GO" id="GO:0005737">
    <property type="term" value="C:cytoplasm"/>
    <property type="evidence" value="ECO:0007669"/>
    <property type="project" value="UniProtKB-SubCell"/>
</dbReference>
<dbReference type="InterPro" id="IPR036890">
    <property type="entry name" value="HATPase_C_sf"/>
</dbReference>
<comment type="caution">
    <text evidence="10">Lacks conserved residue(s) required for the propagation of feature annotation.</text>
</comment>
<dbReference type="CDD" id="cd16927">
    <property type="entry name" value="HATPase_Hsp90-like"/>
    <property type="match status" value="1"/>
</dbReference>
<dbReference type="InterPro" id="IPR020568">
    <property type="entry name" value="Ribosomal_Su5_D2-typ_SF"/>
</dbReference>
<dbReference type="NCBIfam" id="NF003555">
    <property type="entry name" value="PRK05218.1"/>
    <property type="match status" value="1"/>
</dbReference>
<dbReference type="FunFam" id="3.40.50.11260:FF:000005">
    <property type="entry name" value="Heat shock protein 90"/>
    <property type="match status" value="1"/>
</dbReference>
<dbReference type="PRINTS" id="PR00775">
    <property type="entry name" value="HEATSHOCK90"/>
</dbReference>
<feature type="binding site" evidence="11">
    <location>
        <position position="39"/>
    </location>
    <ligand>
        <name>ATP</name>
        <dbReference type="ChEBI" id="CHEBI:30616"/>
    </ligand>
</feature>
<dbReference type="SMART" id="SM00387">
    <property type="entry name" value="HATPase_c"/>
    <property type="match status" value="1"/>
</dbReference>
<feature type="binding site" evidence="11">
    <location>
        <position position="341"/>
    </location>
    <ligand>
        <name>ATP</name>
        <dbReference type="ChEBI" id="CHEBI:30616"/>
    </ligand>
</feature>
<feature type="domain" description="Histidine kinase/HSP90-like ATPase" evidence="12">
    <location>
        <begin position="28"/>
        <end position="185"/>
    </location>
</feature>
<dbReference type="Pfam" id="PF00183">
    <property type="entry name" value="HSP90"/>
    <property type="match status" value="1"/>
</dbReference>
<feature type="binding site" evidence="11">
    <location>
        <position position="94"/>
    </location>
    <ligand>
        <name>ATP</name>
        <dbReference type="ChEBI" id="CHEBI:30616"/>
    </ligand>
</feature>
<proteinExistence type="inferred from homology"/>
<evidence type="ECO:0000256" key="6">
    <source>
        <dbReference type="ARBA" id="ARBA00023016"/>
    </source>
</evidence>
<evidence type="ECO:0000256" key="1">
    <source>
        <dbReference type="ARBA" id="ARBA00004496"/>
    </source>
</evidence>
<accession>A0A1L8CKS2</accession>
<dbReference type="InterPro" id="IPR020575">
    <property type="entry name" value="Hsp90_N"/>
</dbReference>
<dbReference type="Proteomes" id="UP000231632">
    <property type="component" value="Unassembled WGS sequence"/>
</dbReference>
<dbReference type="HAMAP" id="MF_00505">
    <property type="entry name" value="HSP90"/>
    <property type="match status" value="1"/>
</dbReference>
<comment type="subunit">
    <text evidence="10">Homodimer.</text>
</comment>
<keyword evidence="14" id="KW-1185">Reference proteome</keyword>
<evidence type="ECO:0000313" key="13">
    <source>
        <dbReference type="EMBL" id="GAV19518.1"/>
    </source>
</evidence>
<dbReference type="OrthoDB" id="5297101at2"/>
<dbReference type="Pfam" id="PF13589">
    <property type="entry name" value="HATPase_c_3"/>
    <property type="match status" value="1"/>
</dbReference>
<keyword evidence="4 10" id="KW-0547">Nucleotide-binding</keyword>
<dbReference type="GO" id="GO:0140662">
    <property type="term" value="F:ATP-dependent protein folding chaperone"/>
    <property type="evidence" value="ECO:0007669"/>
    <property type="project" value="InterPro"/>
</dbReference>
<protein>
    <recommendedName>
        <fullName evidence="9 10">Chaperone protein HtpG</fullName>
    </recommendedName>
    <alternativeName>
        <fullName evidence="10">Heat shock protein HtpG</fullName>
    </alternativeName>
    <alternativeName>
        <fullName evidence="10">High temperature protein G</fullName>
    </alternativeName>
</protein>
<dbReference type="SUPFAM" id="SSF55874">
    <property type="entry name" value="ATPase domain of HSP90 chaperone/DNA topoisomerase II/histidine kinase"/>
    <property type="match status" value="1"/>
</dbReference>
<dbReference type="Gene3D" id="3.30.230.80">
    <property type="match status" value="1"/>
</dbReference>
<evidence type="ECO:0000256" key="4">
    <source>
        <dbReference type="ARBA" id="ARBA00022741"/>
    </source>
</evidence>
<dbReference type="FunFam" id="3.30.565.10:FF:000009">
    <property type="entry name" value="Molecular chaperone HtpG"/>
    <property type="match status" value="1"/>
</dbReference>
<dbReference type="InterPro" id="IPR037196">
    <property type="entry name" value="HSP90_C"/>
</dbReference>
<dbReference type="InterPro" id="IPR019805">
    <property type="entry name" value="Heat_shock_protein_90_CS"/>
</dbReference>
<feature type="region of interest" description="A; substrate-binding" evidence="10">
    <location>
        <begin position="1"/>
        <end position="341"/>
    </location>
</feature>
<evidence type="ECO:0000256" key="5">
    <source>
        <dbReference type="ARBA" id="ARBA00022840"/>
    </source>
</evidence>
<evidence type="ECO:0000256" key="11">
    <source>
        <dbReference type="PIRSR" id="PIRSR002583-1"/>
    </source>
</evidence>
<dbReference type="SUPFAM" id="SSF110942">
    <property type="entry name" value="HSP90 C-terminal domain"/>
    <property type="match status" value="1"/>
</dbReference>
<evidence type="ECO:0000256" key="8">
    <source>
        <dbReference type="ARBA" id="ARBA00058590"/>
    </source>
</evidence>
<reference evidence="13 14" key="1">
    <citation type="journal article" date="2017" name="Arch. Microbiol.">
        <title>Mariprofundus micogutta sp. nov., a novel iron-oxidizing zetaproteobacterium isolated from a deep-sea hydrothermal field at the Bayonnaise knoll of the Izu-Ogasawara arc, and a description of Mariprofundales ord. nov. and Zetaproteobacteria classis nov.</title>
        <authorList>
            <person name="Makita H."/>
            <person name="Tanaka E."/>
            <person name="Mitsunobu S."/>
            <person name="Miyazaki M."/>
            <person name="Nunoura T."/>
            <person name="Uematsu K."/>
            <person name="Takaki Y."/>
            <person name="Nishi S."/>
            <person name="Shimamura S."/>
            <person name="Takai K."/>
        </authorList>
    </citation>
    <scope>NUCLEOTIDE SEQUENCE [LARGE SCALE GENOMIC DNA]</scope>
    <source>
        <strain evidence="13 14">ET2</strain>
    </source>
</reference>
<keyword evidence="5 10" id="KW-0067">ATP-binding</keyword>
<name>A0A1L8CKS2_9PROT</name>
<dbReference type="Gene3D" id="3.30.565.10">
    <property type="entry name" value="Histidine kinase-like ATPase, C-terminal domain"/>
    <property type="match status" value="1"/>
</dbReference>
<feature type="region of interest" description="C" evidence="10">
    <location>
        <begin position="568"/>
        <end position="639"/>
    </location>
</feature>
<dbReference type="PANTHER" id="PTHR11528">
    <property type="entry name" value="HEAT SHOCK PROTEIN 90 FAMILY MEMBER"/>
    <property type="match status" value="1"/>
</dbReference>
<dbReference type="Gene3D" id="1.20.120.790">
    <property type="entry name" value="Heat shock protein 90, C-terminal domain"/>
    <property type="match status" value="1"/>
</dbReference>
<dbReference type="EMBL" id="BDFD01000002">
    <property type="protein sequence ID" value="GAV19518.1"/>
    <property type="molecule type" value="Genomic_DNA"/>
</dbReference>
<dbReference type="GO" id="GO:0051082">
    <property type="term" value="F:unfolded protein binding"/>
    <property type="evidence" value="ECO:0007669"/>
    <property type="project" value="UniProtKB-UniRule"/>
</dbReference>
<dbReference type="RefSeq" id="WP_072658691.1">
    <property type="nucleotide sequence ID" value="NZ_BDFD01000002.1"/>
</dbReference>
<feature type="binding site" evidence="11">
    <location>
        <position position="175"/>
    </location>
    <ligand>
        <name>ATP</name>
        <dbReference type="ChEBI" id="CHEBI:30616"/>
    </ligand>
</feature>
<dbReference type="GO" id="GO:0005524">
    <property type="term" value="F:ATP binding"/>
    <property type="evidence" value="ECO:0007669"/>
    <property type="project" value="UniProtKB-UniRule"/>
</dbReference>
<keyword evidence="6 10" id="KW-0346">Stress response</keyword>
<evidence type="ECO:0000256" key="7">
    <source>
        <dbReference type="ARBA" id="ARBA00023186"/>
    </source>
</evidence>
<dbReference type="PIRSF" id="PIRSF002583">
    <property type="entry name" value="Hsp90"/>
    <property type="match status" value="1"/>
</dbReference>
<evidence type="ECO:0000256" key="10">
    <source>
        <dbReference type="HAMAP-Rule" id="MF_00505"/>
    </source>
</evidence>
<comment type="similarity">
    <text evidence="2 10">Belongs to the heat shock protein 90 family.</text>
</comment>
<gene>
    <name evidence="10" type="primary">htpG</name>
    <name evidence="13" type="ORF">MMIC_P0452</name>
</gene>
<keyword evidence="7 10" id="KW-0143">Chaperone</keyword>
<dbReference type="FunFam" id="3.30.230.80:FF:000002">
    <property type="entry name" value="Molecular chaperone HtpG"/>
    <property type="match status" value="1"/>
</dbReference>
<feature type="binding site" evidence="11">
    <location>
        <position position="35"/>
    </location>
    <ligand>
        <name>ATP</name>
        <dbReference type="ChEBI" id="CHEBI:30616"/>
    </ligand>
</feature>
<dbReference type="SUPFAM" id="SSF54211">
    <property type="entry name" value="Ribosomal protein S5 domain 2-like"/>
    <property type="match status" value="1"/>
</dbReference>
<evidence type="ECO:0000256" key="3">
    <source>
        <dbReference type="ARBA" id="ARBA00022490"/>
    </source>
</evidence>
<dbReference type="PROSITE" id="PS00298">
    <property type="entry name" value="HSP90"/>
    <property type="match status" value="1"/>
</dbReference>
<comment type="subcellular location">
    <subcellularLocation>
        <location evidence="1 10">Cytoplasm</location>
    </subcellularLocation>
</comment>